<dbReference type="InterPro" id="IPR003439">
    <property type="entry name" value="ABC_transporter-like_ATP-bd"/>
</dbReference>
<keyword evidence="7" id="KW-1185">Reference proteome</keyword>
<dbReference type="PANTHER" id="PTHR24220">
    <property type="entry name" value="IMPORT ATP-BINDING PROTEIN"/>
    <property type="match status" value="1"/>
</dbReference>
<sequence length="238" mass="25477">MFLQINQLAKHYQKGQTLITALDDVSLNVDQGEFIALTGPSGSGKTTLLNIIGGLDVQDSGSVLIGGQPQIRGNDRESSAWRAQNVGFVFQFSNLLPFLTAAQNVELPLLLTSLSTKERASRVSAALELVGLAERAGHKPAELSGGQEQRVAIARAFVSAPKLMLCDEPTGDLDRKSAQSILELLNTLKSEFNKTIIMVTHDMEAAAATDRQVVLDKGKLRLAGQPLPDGTFKAAGVR</sequence>
<gene>
    <name evidence="6" type="ORF">EOE67_01895</name>
</gene>
<dbReference type="CDD" id="cd03255">
    <property type="entry name" value="ABC_MJ0796_LolCDE_FtsE"/>
    <property type="match status" value="1"/>
</dbReference>
<keyword evidence="2" id="KW-0547">Nucleotide-binding</keyword>
<proteinExistence type="inferred from homology"/>
<dbReference type="Gene3D" id="3.40.50.300">
    <property type="entry name" value="P-loop containing nucleotide triphosphate hydrolases"/>
    <property type="match status" value="1"/>
</dbReference>
<evidence type="ECO:0000256" key="2">
    <source>
        <dbReference type="ARBA" id="ARBA00022741"/>
    </source>
</evidence>
<dbReference type="SUPFAM" id="SSF52540">
    <property type="entry name" value="P-loop containing nucleoside triphosphate hydrolases"/>
    <property type="match status" value="1"/>
</dbReference>
<evidence type="ECO:0000259" key="5">
    <source>
        <dbReference type="PROSITE" id="PS50893"/>
    </source>
</evidence>
<dbReference type="FunFam" id="3.40.50.300:FF:000032">
    <property type="entry name" value="Export ABC transporter ATP-binding protein"/>
    <property type="match status" value="1"/>
</dbReference>
<dbReference type="InterPro" id="IPR003593">
    <property type="entry name" value="AAA+_ATPase"/>
</dbReference>
<dbReference type="OrthoDB" id="66958at2"/>
<dbReference type="InterPro" id="IPR017911">
    <property type="entry name" value="MacB-like_ATP-bd"/>
</dbReference>
<keyword evidence="1" id="KW-0813">Transport</keyword>
<keyword evidence="3 6" id="KW-0067">ATP-binding</keyword>
<dbReference type="EMBL" id="SACS01000001">
    <property type="protein sequence ID" value="RVU41966.1"/>
    <property type="molecule type" value="Genomic_DNA"/>
</dbReference>
<dbReference type="InterPro" id="IPR015854">
    <property type="entry name" value="ABC_transpr_LolD-like"/>
</dbReference>
<dbReference type="GO" id="GO:0016887">
    <property type="term" value="F:ATP hydrolysis activity"/>
    <property type="evidence" value="ECO:0007669"/>
    <property type="project" value="InterPro"/>
</dbReference>
<dbReference type="PANTHER" id="PTHR24220:SF452">
    <property type="entry name" value="ABC TRANSPORTER ATP-BINDING PROTEIN"/>
    <property type="match status" value="1"/>
</dbReference>
<accession>A0A437R5A9</accession>
<dbReference type="Proteomes" id="UP000283077">
    <property type="component" value="Unassembled WGS sequence"/>
</dbReference>
<dbReference type="InterPro" id="IPR027417">
    <property type="entry name" value="P-loop_NTPase"/>
</dbReference>
<dbReference type="RefSeq" id="WP_127697344.1">
    <property type="nucleotide sequence ID" value="NZ_SACS01000001.1"/>
</dbReference>
<name>A0A437R5A9_9GAMM</name>
<feature type="domain" description="ABC transporter" evidence="5">
    <location>
        <begin position="3"/>
        <end position="237"/>
    </location>
</feature>
<evidence type="ECO:0000313" key="7">
    <source>
        <dbReference type="Proteomes" id="UP000283077"/>
    </source>
</evidence>
<dbReference type="GO" id="GO:0005524">
    <property type="term" value="F:ATP binding"/>
    <property type="evidence" value="ECO:0007669"/>
    <property type="project" value="UniProtKB-KW"/>
</dbReference>
<evidence type="ECO:0000256" key="3">
    <source>
        <dbReference type="ARBA" id="ARBA00022840"/>
    </source>
</evidence>
<dbReference type="GO" id="GO:0005886">
    <property type="term" value="C:plasma membrane"/>
    <property type="evidence" value="ECO:0007669"/>
    <property type="project" value="TreeGrafter"/>
</dbReference>
<dbReference type="Pfam" id="PF00005">
    <property type="entry name" value="ABC_tran"/>
    <property type="match status" value="1"/>
</dbReference>
<dbReference type="GO" id="GO:0022857">
    <property type="term" value="F:transmembrane transporter activity"/>
    <property type="evidence" value="ECO:0007669"/>
    <property type="project" value="TreeGrafter"/>
</dbReference>
<dbReference type="SMART" id="SM00382">
    <property type="entry name" value="AAA"/>
    <property type="match status" value="1"/>
</dbReference>
<organism evidence="6 7">
    <name type="scientific">Rheinheimera riviphila</name>
    <dbReference type="NCBI Taxonomy" id="1834037"/>
    <lineage>
        <taxon>Bacteria</taxon>
        <taxon>Pseudomonadati</taxon>
        <taxon>Pseudomonadota</taxon>
        <taxon>Gammaproteobacteria</taxon>
        <taxon>Chromatiales</taxon>
        <taxon>Chromatiaceae</taxon>
        <taxon>Rheinheimera</taxon>
    </lineage>
</organism>
<reference evidence="6 7" key="1">
    <citation type="submission" date="2019-01" db="EMBL/GenBank/DDBJ databases">
        <authorList>
            <person name="Chen W.-M."/>
        </authorList>
    </citation>
    <scope>NUCLEOTIDE SEQUENCE [LARGE SCALE GENOMIC DNA]</scope>
    <source>
        <strain evidence="6 7">KYPC3</strain>
    </source>
</reference>
<protein>
    <submittedName>
        <fullName evidence="6">ABC transporter ATP-binding protein</fullName>
    </submittedName>
</protein>
<dbReference type="AlphaFoldDB" id="A0A437R5A9"/>
<evidence type="ECO:0000256" key="4">
    <source>
        <dbReference type="ARBA" id="ARBA00038388"/>
    </source>
</evidence>
<comment type="caution">
    <text evidence="6">The sequence shown here is derived from an EMBL/GenBank/DDBJ whole genome shotgun (WGS) entry which is preliminary data.</text>
</comment>
<evidence type="ECO:0000313" key="6">
    <source>
        <dbReference type="EMBL" id="RVU41966.1"/>
    </source>
</evidence>
<dbReference type="PROSITE" id="PS50893">
    <property type="entry name" value="ABC_TRANSPORTER_2"/>
    <property type="match status" value="1"/>
</dbReference>
<comment type="similarity">
    <text evidence="4">Belongs to the ABC transporter superfamily. Macrolide exporter (TC 3.A.1.122) family.</text>
</comment>
<dbReference type="GO" id="GO:1902495">
    <property type="term" value="C:transmembrane transporter complex"/>
    <property type="evidence" value="ECO:0007669"/>
    <property type="project" value="UniProtKB-ARBA"/>
</dbReference>
<evidence type="ECO:0000256" key="1">
    <source>
        <dbReference type="ARBA" id="ARBA00022448"/>
    </source>
</evidence>